<dbReference type="AlphaFoldDB" id="H2ZSC1"/>
<reference evidence="2" key="3">
    <citation type="submission" date="2025-09" db="UniProtKB">
        <authorList>
            <consortium name="Ensembl"/>
        </authorList>
    </citation>
    <scope>IDENTIFICATION</scope>
</reference>
<proteinExistence type="predicted"/>
<dbReference type="eggNOG" id="ENOG502QPQD">
    <property type="taxonomic scope" value="Eukaryota"/>
</dbReference>
<dbReference type="Proteomes" id="UP000008672">
    <property type="component" value="Unassembled WGS sequence"/>
</dbReference>
<evidence type="ECO:0000259" key="1">
    <source>
        <dbReference type="Pfam" id="PF14291"/>
    </source>
</evidence>
<dbReference type="InterPro" id="IPR012337">
    <property type="entry name" value="RNaseH-like_sf"/>
</dbReference>
<dbReference type="OMA" id="ISHVEQM"/>
<sequence>DPVTWPKINPRVAEQLMVKGPMNVKSALESDGVGDWKNLSAILSSHEKSLDHISSFQTWKELEERLSCNETVDQYNRRILSAETERWRNVLHRLVALTRTLAVQSLAFQGHSDRLHEPGNGNFLKFIELMGMFDGVMKEHLGRITSKETHIHYPGKNIQNELIDLLASKIRGKLSMVKESKYYLVILDCMLDISHVEQMAMIIRFGKREVNGVVEIQECFLAFVKLDDSNDKLNEVGLPLADMRGQDYDNGANMKGKNRGVQKRMPFFVPCNAHTLNLVLNDAVVLMRWTFWGSFRLFSFIFHQFIDGVIFLEHVGNLGLTVKQLSEIRWESRVEAVGTIRYQAGEVYDALLSIADDTTLTAGTCGTKSRAEDILFEVNIASKTLQAVEFDLHQIIEQLAVLQDFLQSYWSDHSFASVLATARELAESLGIRGKFAEEIQRKKTDYEARDKPVVDPEQSFKVNFFYQVVDTAIQLVGERFSQLQEHNKSFSVLY</sequence>
<dbReference type="SUPFAM" id="SSF53098">
    <property type="entry name" value="Ribonuclease H-like"/>
    <property type="match status" value="1"/>
</dbReference>
<dbReference type="InParanoid" id="H2ZSC1"/>
<accession>H2ZSC1</accession>
<name>H2ZSC1_LATCH</name>
<dbReference type="HOGENOM" id="CLU_006175_2_0_1"/>
<evidence type="ECO:0000313" key="2">
    <source>
        <dbReference type="Ensembl" id="ENSLACP00000000292.1"/>
    </source>
</evidence>
<keyword evidence="3" id="KW-1185">Reference proteome</keyword>
<organism evidence="2 3">
    <name type="scientific">Latimeria chalumnae</name>
    <name type="common">Coelacanth</name>
    <dbReference type="NCBI Taxonomy" id="7897"/>
    <lineage>
        <taxon>Eukaryota</taxon>
        <taxon>Metazoa</taxon>
        <taxon>Chordata</taxon>
        <taxon>Craniata</taxon>
        <taxon>Vertebrata</taxon>
        <taxon>Euteleostomi</taxon>
        <taxon>Coelacanthiformes</taxon>
        <taxon>Coelacanthidae</taxon>
        <taxon>Latimeria</taxon>
    </lineage>
</organism>
<dbReference type="Ensembl" id="ENSLACT00000000294.1">
    <property type="protein sequence ID" value="ENSLACP00000000292.1"/>
    <property type="gene ID" value="ENSLACG00000000262.1"/>
</dbReference>
<dbReference type="PANTHER" id="PTHR45749">
    <property type="match status" value="1"/>
</dbReference>
<dbReference type="InterPro" id="IPR025398">
    <property type="entry name" value="DUF4371"/>
</dbReference>
<dbReference type="Pfam" id="PF14291">
    <property type="entry name" value="DUF4371"/>
    <property type="match status" value="1"/>
</dbReference>
<feature type="domain" description="DUF4371" evidence="1">
    <location>
        <begin position="87"/>
        <end position="258"/>
    </location>
</feature>
<reference evidence="2" key="2">
    <citation type="submission" date="2025-08" db="UniProtKB">
        <authorList>
            <consortium name="Ensembl"/>
        </authorList>
    </citation>
    <scope>IDENTIFICATION</scope>
</reference>
<dbReference type="PANTHER" id="PTHR45749:SF35">
    <property type="entry name" value="AC-LIKE TRANSPOSASE-RELATED"/>
    <property type="match status" value="1"/>
</dbReference>
<dbReference type="STRING" id="7897.ENSLACP00000000292"/>
<dbReference type="GeneTree" id="ENSGT00940000154356"/>
<dbReference type="EMBL" id="AFYH01269370">
    <property type="status" value="NOT_ANNOTATED_CDS"/>
    <property type="molecule type" value="Genomic_DNA"/>
</dbReference>
<protein>
    <recommendedName>
        <fullName evidence="1">DUF4371 domain-containing protein</fullName>
    </recommendedName>
</protein>
<dbReference type="EMBL" id="AFYH01269369">
    <property type="status" value="NOT_ANNOTATED_CDS"/>
    <property type="molecule type" value="Genomic_DNA"/>
</dbReference>
<evidence type="ECO:0000313" key="3">
    <source>
        <dbReference type="Proteomes" id="UP000008672"/>
    </source>
</evidence>
<reference evidence="3" key="1">
    <citation type="submission" date="2011-08" db="EMBL/GenBank/DDBJ databases">
        <title>The draft genome of Latimeria chalumnae.</title>
        <authorList>
            <person name="Di Palma F."/>
            <person name="Alfoldi J."/>
            <person name="Johnson J."/>
            <person name="Berlin A."/>
            <person name="Gnerre S."/>
            <person name="Jaffe D."/>
            <person name="MacCallum I."/>
            <person name="Young S."/>
            <person name="Walker B.J."/>
            <person name="Lander E."/>
            <person name="Lindblad-Toh K."/>
        </authorList>
    </citation>
    <scope>NUCLEOTIDE SEQUENCE [LARGE SCALE GENOMIC DNA]</scope>
    <source>
        <strain evidence="3">Wild caught</strain>
    </source>
</reference>